<dbReference type="OrthoDB" id="9783388at2"/>
<evidence type="ECO:0000313" key="4">
    <source>
        <dbReference type="Proteomes" id="UP000515847"/>
    </source>
</evidence>
<dbReference type="InterPro" id="IPR043128">
    <property type="entry name" value="Rev_trsase/Diguanyl_cyclase"/>
</dbReference>
<feature type="domain" description="GGDEF" evidence="2">
    <location>
        <begin position="188"/>
        <end position="317"/>
    </location>
</feature>
<dbReference type="KEGG" id="tfr:BR63_07820"/>
<dbReference type="PANTHER" id="PTHR45138:SF9">
    <property type="entry name" value="DIGUANYLATE CYCLASE DGCM-RELATED"/>
    <property type="match status" value="1"/>
</dbReference>
<keyword evidence="1" id="KW-1133">Transmembrane helix</keyword>
<dbReference type="Proteomes" id="UP000515847">
    <property type="component" value="Chromosome"/>
</dbReference>
<dbReference type="PROSITE" id="PS50887">
    <property type="entry name" value="GGDEF"/>
    <property type="match status" value="1"/>
</dbReference>
<proteinExistence type="predicted"/>
<accession>A0A7G6E2C4</accession>
<gene>
    <name evidence="3" type="ORF">BR63_07820</name>
</gene>
<evidence type="ECO:0000313" key="3">
    <source>
        <dbReference type="EMBL" id="QNB46228.1"/>
    </source>
</evidence>
<dbReference type="EMBL" id="CP045798">
    <property type="protein sequence ID" value="QNB46228.1"/>
    <property type="molecule type" value="Genomic_DNA"/>
</dbReference>
<keyword evidence="4" id="KW-1185">Reference proteome</keyword>
<organism evidence="3 4">
    <name type="scientific">Thermanaerosceptrum fracticalcis</name>
    <dbReference type="NCBI Taxonomy" id="1712410"/>
    <lineage>
        <taxon>Bacteria</taxon>
        <taxon>Bacillati</taxon>
        <taxon>Bacillota</taxon>
        <taxon>Clostridia</taxon>
        <taxon>Eubacteriales</taxon>
        <taxon>Peptococcaceae</taxon>
        <taxon>Thermanaerosceptrum</taxon>
    </lineage>
</organism>
<dbReference type="GO" id="GO:0052621">
    <property type="term" value="F:diguanylate cyclase activity"/>
    <property type="evidence" value="ECO:0007669"/>
    <property type="project" value="TreeGrafter"/>
</dbReference>
<name>A0A7G6E2C4_THEFR</name>
<dbReference type="PANTHER" id="PTHR45138">
    <property type="entry name" value="REGULATORY COMPONENTS OF SENSORY TRANSDUCTION SYSTEM"/>
    <property type="match status" value="1"/>
</dbReference>
<dbReference type="InterPro" id="IPR000160">
    <property type="entry name" value="GGDEF_dom"/>
</dbReference>
<dbReference type="Pfam" id="PF00990">
    <property type="entry name" value="GGDEF"/>
    <property type="match status" value="1"/>
</dbReference>
<dbReference type="SMART" id="SM00267">
    <property type="entry name" value="GGDEF"/>
    <property type="match status" value="1"/>
</dbReference>
<feature type="transmembrane region" description="Helical" evidence="1">
    <location>
        <begin position="84"/>
        <end position="101"/>
    </location>
</feature>
<dbReference type="CDD" id="cd01949">
    <property type="entry name" value="GGDEF"/>
    <property type="match status" value="1"/>
</dbReference>
<evidence type="ECO:0000256" key="1">
    <source>
        <dbReference type="SAM" id="Phobius"/>
    </source>
</evidence>
<dbReference type="GO" id="GO:0005886">
    <property type="term" value="C:plasma membrane"/>
    <property type="evidence" value="ECO:0007669"/>
    <property type="project" value="TreeGrafter"/>
</dbReference>
<feature type="transmembrane region" description="Helical" evidence="1">
    <location>
        <begin position="35"/>
        <end position="52"/>
    </location>
</feature>
<feature type="transmembrane region" description="Helical" evidence="1">
    <location>
        <begin position="131"/>
        <end position="149"/>
    </location>
</feature>
<keyword evidence="1" id="KW-0812">Transmembrane</keyword>
<dbReference type="FunFam" id="3.30.70.270:FF:000001">
    <property type="entry name" value="Diguanylate cyclase domain protein"/>
    <property type="match status" value="1"/>
</dbReference>
<sequence length="317" mass="36493">MANIVVEKMSFLRLMVCILFLPGFLLMNQNLPREFYYVAGFTFLYALILFLLARLKKNIPLVFFCSFFIDLILISFIVYYGRHYGQVLAGFYFLPIISMASHIKPYPALFTAFLAGLAYLFTGYYAKFSPALMSIQVILFFILALFTWAQQQSYRQTYFTQANLDTLTKIHNRRFFNHALSQLVDGKIPFSLLLLDLDDFKILNDTQGHHHGDYVLKIVAATIKECTRSSDISSRYGGDEFAIILPHTSKEDSKQIAERIRNKVLIHPKFLIYSRISLSIGIAAFPDDAHNPEGILQKADEALYKAKERGKNYVYVY</sequence>
<dbReference type="InterPro" id="IPR029787">
    <property type="entry name" value="Nucleotide_cyclase"/>
</dbReference>
<dbReference type="GO" id="GO:0043709">
    <property type="term" value="P:cell adhesion involved in single-species biofilm formation"/>
    <property type="evidence" value="ECO:0007669"/>
    <property type="project" value="TreeGrafter"/>
</dbReference>
<dbReference type="InterPro" id="IPR050469">
    <property type="entry name" value="Diguanylate_Cyclase"/>
</dbReference>
<feature type="transmembrane region" description="Helical" evidence="1">
    <location>
        <begin position="59"/>
        <end position="78"/>
    </location>
</feature>
<dbReference type="NCBIfam" id="TIGR00254">
    <property type="entry name" value="GGDEF"/>
    <property type="match status" value="1"/>
</dbReference>
<dbReference type="SUPFAM" id="SSF55073">
    <property type="entry name" value="Nucleotide cyclase"/>
    <property type="match status" value="1"/>
</dbReference>
<keyword evidence="1" id="KW-0472">Membrane</keyword>
<dbReference type="RefSeq" id="WP_051966185.1">
    <property type="nucleotide sequence ID" value="NZ_CP045798.1"/>
</dbReference>
<dbReference type="AlphaFoldDB" id="A0A7G6E2C4"/>
<protein>
    <submittedName>
        <fullName evidence="3">Diguanylate cyclase</fullName>
    </submittedName>
</protein>
<feature type="transmembrane region" description="Helical" evidence="1">
    <location>
        <begin position="12"/>
        <end position="29"/>
    </location>
</feature>
<dbReference type="GO" id="GO:1902201">
    <property type="term" value="P:negative regulation of bacterial-type flagellum-dependent cell motility"/>
    <property type="evidence" value="ECO:0007669"/>
    <property type="project" value="TreeGrafter"/>
</dbReference>
<evidence type="ECO:0000259" key="2">
    <source>
        <dbReference type="PROSITE" id="PS50887"/>
    </source>
</evidence>
<reference evidence="3 4" key="1">
    <citation type="journal article" date="2019" name="Front. Microbiol.">
        <title>Thermoanaerosceptrum fracticalcis gen. nov. sp. nov., a Novel Fumarate-Fermenting Microorganism From a Deep Fractured Carbonate Aquifer of the US Great Basin.</title>
        <authorList>
            <person name="Hamilton-Brehm S.D."/>
            <person name="Stewart L.E."/>
            <person name="Zavarin M."/>
            <person name="Caldwell M."/>
            <person name="Lawson P.A."/>
            <person name="Onstott T.C."/>
            <person name="Grzymski J."/>
            <person name="Neveux I."/>
            <person name="Lollar B.S."/>
            <person name="Russell C.E."/>
            <person name="Moser D.P."/>
        </authorList>
    </citation>
    <scope>NUCLEOTIDE SEQUENCE [LARGE SCALE GENOMIC DNA]</scope>
    <source>
        <strain evidence="3 4">DRI-13</strain>
    </source>
</reference>
<dbReference type="Gene3D" id="3.30.70.270">
    <property type="match status" value="1"/>
</dbReference>